<evidence type="ECO:0000256" key="1">
    <source>
        <dbReference type="SAM" id="MobiDB-lite"/>
    </source>
</evidence>
<keyword evidence="5" id="KW-1185">Reference proteome</keyword>
<feature type="region of interest" description="Disordered" evidence="1">
    <location>
        <begin position="64"/>
        <end position="83"/>
    </location>
</feature>
<accession>A0A834VHR3</accession>
<keyword evidence="2" id="KW-0732">Signal</keyword>
<dbReference type="Proteomes" id="UP000070412">
    <property type="component" value="Unassembled WGS sequence"/>
</dbReference>
<evidence type="ECO:0000313" key="3">
    <source>
        <dbReference type="EMBL" id="KAF7495809.1"/>
    </source>
</evidence>
<dbReference type="AlphaFoldDB" id="A0A834VHR3"/>
<dbReference type="OrthoDB" id="6504710at2759"/>
<organism evidence="3">
    <name type="scientific">Sarcoptes scabiei</name>
    <name type="common">Itch mite</name>
    <name type="synonym">Acarus scabiei</name>
    <dbReference type="NCBI Taxonomy" id="52283"/>
    <lineage>
        <taxon>Eukaryota</taxon>
        <taxon>Metazoa</taxon>
        <taxon>Ecdysozoa</taxon>
        <taxon>Arthropoda</taxon>
        <taxon>Chelicerata</taxon>
        <taxon>Arachnida</taxon>
        <taxon>Acari</taxon>
        <taxon>Acariformes</taxon>
        <taxon>Sarcoptiformes</taxon>
        <taxon>Astigmata</taxon>
        <taxon>Psoroptidia</taxon>
        <taxon>Sarcoptoidea</taxon>
        <taxon>Sarcoptidae</taxon>
        <taxon>Sarcoptinae</taxon>
        <taxon>Sarcoptes</taxon>
    </lineage>
</organism>
<feature type="compositionally biased region" description="Low complexity" evidence="1">
    <location>
        <begin position="64"/>
        <end position="76"/>
    </location>
</feature>
<name>A0A834VHR3_SARSC</name>
<feature type="signal peptide" evidence="2">
    <location>
        <begin position="1"/>
        <end position="30"/>
    </location>
</feature>
<feature type="chain" id="PRO_5038316229" evidence="2">
    <location>
        <begin position="31"/>
        <end position="214"/>
    </location>
</feature>
<reference evidence="4" key="3">
    <citation type="submission" date="2022-06" db="UniProtKB">
        <authorList>
            <consortium name="EnsemblMetazoa"/>
        </authorList>
    </citation>
    <scope>IDENTIFICATION</scope>
</reference>
<proteinExistence type="predicted"/>
<protein>
    <submittedName>
        <fullName evidence="3 4">Uncharacterized protein</fullName>
    </submittedName>
</protein>
<dbReference type="EnsemblMetazoa" id="SSS_4541s_mrna">
    <property type="protein sequence ID" value="KAF7495809.1"/>
    <property type="gene ID" value="SSS_4541"/>
</dbReference>
<reference evidence="3" key="2">
    <citation type="submission" date="2020-01" db="EMBL/GenBank/DDBJ databases">
        <authorList>
            <person name="Korhonen P.K.K."/>
            <person name="Guangxu M.G."/>
            <person name="Wang T.W."/>
            <person name="Stroehlein A.J.S."/>
            <person name="Young N.D."/>
            <person name="Ang C.-S.A."/>
            <person name="Fernando D.W.F."/>
            <person name="Lu H.L."/>
            <person name="Taylor S.T."/>
            <person name="Ehtesham M.E.M."/>
            <person name="Najaraj S.H.N."/>
            <person name="Harsha G.H.G."/>
            <person name="Madugundu A.M."/>
            <person name="Renuse S.R."/>
            <person name="Holt D.H."/>
            <person name="Pandey A.P."/>
            <person name="Papenfuss A.P."/>
            <person name="Gasser R.B.G."/>
            <person name="Fischer K.F."/>
        </authorList>
    </citation>
    <scope>NUCLEOTIDE SEQUENCE</scope>
    <source>
        <strain evidence="3">SSS_KF_BRIS2020</strain>
    </source>
</reference>
<dbReference type="EMBL" id="WVUK01000044">
    <property type="protein sequence ID" value="KAF7495809.1"/>
    <property type="molecule type" value="Genomic_DNA"/>
</dbReference>
<reference evidence="5" key="1">
    <citation type="journal article" date="2020" name="PLoS Negl. Trop. Dis.">
        <title>High-quality nuclear genome for Sarcoptes scabiei-A critical resource for a neglected parasite.</title>
        <authorList>
            <person name="Korhonen P.K."/>
            <person name="Gasser R.B."/>
            <person name="Ma G."/>
            <person name="Wang T."/>
            <person name="Stroehlein A.J."/>
            <person name="Young N.D."/>
            <person name="Ang C.S."/>
            <person name="Fernando D.D."/>
            <person name="Lu H.C."/>
            <person name="Taylor S."/>
            <person name="Reynolds S.L."/>
            <person name="Mofiz E."/>
            <person name="Najaraj S.H."/>
            <person name="Gowda H."/>
            <person name="Madugundu A."/>
            <person name="Renuse S."/>
            <person name="Holt D."/>
            <person name="Pandey A."/>
            <person name="Papenfuss A.T."/>
            <person name="Fischer K."/>
        </authorList>
    </citation>
    <scope>NUCLEOTIDE SEQUENCE [LARGE SCALE GENOMIC DNA]</scope>
</reference>
<evidence type="ECO:0000313" key="5">
    <source>
        <dbReference type="Proteomes" id="UP000070412"/>
    </source>
</evidence>
<gene>
    <name evidence="3" type="ORF">SSS_4541</name>
</gene>
<evidence type="ECO:0000313" key="4">
    <source>
        <dbReference type="EnsemblMetazoa" id="KAF7495809.1"/>
    </source>
</evidence>
<evidence type="ECO:0000256" key="2">
    <source>
        <dbReference type="SAM" id="SignalP"/>
    </source>
</evidence>
<sequence>MNHFKYSKLNLSTTMLVLMMMMLIIAEVFADDSITKFNKSVPNSTMRTKSVSASASFSTDKISSQSRSIESTSSTRTKSENKPIADMSSIYQQHLIGPNVANAVVEHVKPERKDLWSRFSTNREGTSIESNSNGKKGKLQTVGTVIGDIIGVLVSEIARFFGSIVSDVAREVTAHGFVSLFKQIADLTGFAFQGHGMNRATHHNQPSSIHSPIH</sequence>